<name>A0A9W4X0Q4_9GLOM</name>
<dbReference type="EMBL" id="CAMKVN010004223">
    <property type="protein sequence ID" value="CAI2186616.1"/>
    <property type="molecule type" value="Genomic_DNA"/>
</dbReference>
<sequence length="106" mass="12794">QFWNFWNWYSVEYPVENFSRYTQQYLEELFYTREIEETWIIIFKLIFNPFTVLYIASEITSPVSSDDSFGLDNPEILNDPNFNNLLFNTEPLNIEQLFKEENPMAA</sequence>
<comment type="caution">
    <text evidence="1">The sequence shown here is derived from an EMBL/GenBank/DDBJ whole genome shotgun (WGS) entry which is preliminary data.</text>
</comment>
<evidence type="ECO:0000313" key="2">
    <source>
        <dbReference type="Proteomes" id="UP001153678"/>
    </source>
</evidence>
<keyword evidence="2" id="KW-1185">Reference proteome</keyword>
<accession>A0A9W4X0Q4</accession>
<reference evidence="1" key="1">
    <citation type="submission" date="2022-08" db="EMBL/GenBank/DDBJ databases">
        <authorList>
            <person name="Kallberg Y."/>
            <person name="Tangrot J."/>
            <person name="Rosling A."/>
        </authorList>
    </citation>
    <scope>NUCLEOTIDE SEQUENCE</scope>
    <source>
        <strain evidence="1">Wild A</strain>
    </source>
</reference>
<protein>
    <submittedName>
        <fullName evidence="1">14251_t:CDS:1</fullName>
    </submittedName>
</protein>
<organism evidence="1 2">
    <name type="scientific">Funneliformis geosporum</name>
    <dbReference type="NCBI Taxonomy" id="1117311"/>
    <lineage>
        <taxon>Eukaryota</taxon>
        <taxon>Fungi</taxon>
        <taxon>Fungi incertae sedis</taxon>
        <taxon>Mucoromycota</taxon>
        <taxon>Glomeromycotina</taxon>
        <taxon>Glomeromycetes</taxon>
        <taxon>Glomerales</taxon>
        <taxon>Glomeraceae</taxon>
        <taxon>Funneliformis</taxon>
    </lineage>
</organism>
<feature type="non-terminal residue" evidence="1">
    <location>
        <position position="1"/>
    </location>
</feature>
<dbReference type="AlphaFoldDB" id="A0A9W4X0Q4"/>
<dbReference type="Proteomes" id="UP001153678">
    <property type="component" value="Unassembled WGS sequence"/>
</dbReference>
<proteinExistence type="predicted"/>
<gene>
    <name evidence="1" type="ORF">FWILDA_LOCUS12666</name>
</gene>
<evidence type="ECO:0000313" key="1">
    <source>
        <dbReference type="EMBL" id="CAI2186616.1"/>
    </source>
</evidence>